<dbReference type="AlphaFoldDB" id="A0A4P7VLD2"/>
<evidence type="ECO:0000256" key="1">
    <source>
        <dbReference type="SAM" id="MobiDB-lite"/>
    </source>
</evidence>
<evidence type="ECO:0000313" key="2">
    <source>
        <dbReference type="EMBL" id="QCD35926.1"/>
    </source>
</evidence>
<dbReference type="EMBL" id="CP039393">
    <property type="protein sequence ID" value="QCD35926.1"/>
    <property type="molecule type" value="Genomic_DNA"/>
</dbReference>
<dbReference type="GeneID" id="82151041"/>
<dbReference type="KEGG" id="mgod:E7746_08570"/>
<dbReference type="Proteomes" id="UP000297031">
    <property type="component" value="Chromosome"/>
</dbReference>
<proteinExistence type="predicted"/>
<dbReference type="OrthoDB" id="1048403at2"/>
<feature type="compositionally biased region" description="Low complexity" evidence="1">
    <location>
        <begin position="1"/>
        <end position="15"/>
    </location>
</feature>
<organism evidence="2 3">
    <name type="scientific">Muribaculum gordoncarteri</name>
    <dbReference type="NCBI Taxonomy" id="2530390"/>
    <lineage>
        <taxon>Bacteria</taxon>
        <taxon>Pseudomonadati</taxon>
        <taxon>Bacteroidota</taxon>
        <taxon>Bacteroidia</taxon>
        <taxon>Bacteroidales</taxon>
        <taxon>Muribaculaceae</taxon>
        <taxon>Muribaculum</taxon>
    </lineage>
</organism>
<keyword evidence="3" id="KW-1185">Reference proteome</keyword>
<evidence type="ECO:0000313" key="3">
    <source>
        <dbReference type="Proteomes" id="UP000297031"/>
    </source>
</evidence>
<accession>A0A4P7VLD2</accession>
<protein>
    <submittedName>
        <fullName evidence="2">Uncharacterized protein</fullName>
    </submittedName>
</protein>
<dbReference type="RefSeq" id="WP_135472746.1">
    <property type="nucleotide sequence ID" value="NZ_CP039393.1"/>
</dbReference>
<reference evidence="2 3" key="1">
    <citation type="submission" date="2019-02" db="EMBL/GenBank/DDBJ databases">
        <title>Isolation and identification of novel species under the genus Muribaculum.</title>
        <authorList>
            <person name="Miyake S."/>
            <person name="Ding Y."/>
            <person name="Low A."/>
            <person name="Soh M."/>
            <person name="Seedorf H."/>
        </authorList>
    </citation>
    <scope>NUCLEOTIDE SEQUENCE [LARGE SCALE GENOMIC DNA]</scope>
    <source>
        <strain evidence="2 3">TLL-A4</strain>
    </source>
</reference>
<sequence>MNNENNVSQVNSNVSAQKDNSGKNNGRQPRARGELKAEFAHVLAFLNSCTLYQADAVRVMVSHATGNGKYEDIDPADRLAVNRFLNHGMNKTNTLTADAVMSFRVGRSEVLLNTVTQFCNQAQALKATVALMRITTDAEAVKTAFDRLPDDNK</sequence>
<feature type="region of interest" description="Disordered" evidence="1">
    <location>
        <begin position="1"/>
        <end position="31"/>
    </location>
</feature>
<gene>
    <name evidence="2" type="ORF">E7746_08570</name>
</gene>
<feature type="compositionally biased region" description="Polar residues" evidence="1">
    <location>
        <begin position="16"/>
        <end position="27"/>
    </location>
</feature>
<name>A0A4P7VLD2_9BACT</name>